<comment type="subcellular location">
    <subcellularLocation>
        <location evidence="1">Membrane</location>
        <topology evidence="1">Multi-pass membrane protein</topology>
    </subcellularLocation>
</comment>
<keyword evidence="15" id="KW-1185">Reference proteome</keyword>
<dbReference type="InterPro" id="IPR051359">
    <property type="entry name" value="CaCA_antiporter"/>
</dbReference>
<dbReference type="InterPro" id="IPR004837">
    <property type="entry name" value="NaCa_Exmemb"/>
</dbReference>
<evidence type="ECO:0000256" key="8">
    <source>
        <dbReference type="ARBA" id="ARBA00023053"/>
    </source>
</evidence>
<feature type="domain" description="Sodium/calcium exchanger membrane region" evidence="13">
    <location>
        <begin position="108"/>
        <end position="251"/>
    </location>
</feature>
<evidence type="ECO:0000256" key="11">
    <source>
        <dbReference type="ARBA" id="ARBA00038187"/>
    </source>
</evidence>
<feature type="transmembrane region" description="Helical" evidence="12">
    <location>
        <begin position="108"/>
        <end position="127"/>
    </location>
</feature>
<dbReference type="GO" id="GO:0006814">
    <property type="term" value="P:sodium ion transport"/>
    <property type="evidence" value="ECO:0007669"/>
    <property type="project" value="UniProtKB-KW"/>
</dbReference>
<evidence type="ECO:0000256" key="7">
    <source>
        <dbReference type="ARBA" id="ARBA00022989"/>
    </source>
</evidence>
<proteinExistence type="inferred from homology"/>
<dbReference type="PANTHER" id="PTHR12266:SF24">
    <property type="entry name" value="CATION_CALCIUM EXCHANGER 1"/>
    <property type="match status" value="1"/>
</dbReference>
<keyword evidence="6" id="KW-0630">Potassium</keyword>
<dbReference type="GO" id="GO:0015297">
    <property type="term" value="F:antiporter activity"/>
    <property type="evidence" value="ECO:0007669"/>
    <property type="project" value="UniProtKB-KW"/>
</dbReference>
<dbReference type="EMBL" id="JAXQNO010000012">
    <property type="protein sequence ID" value="KAK4787073.1"/>
    <property type="molecule type" value="Genomic_DNA"/>
</dbReference>
<feature type="transmembrane region" description="Helical" evidence="12">
    <location>
        <begin position="521"/>
        <end position="537"/>
    </location>
</feature>
<keyword evidence="10" id="KW-0406">Ion transport</keyword>
<dbReference type="GO" id="GO:0008324">
    <property type="term" value="F:monoatomic cation transmembrane transporter activity"/>
    <property type="evidence" value="ECO:0007669"/>
    <property type="project" value="TreeGrafter"/>
</dbReference>
<evidence type="ECO:0000259" key="13">
    <source>
        <dbReference type="Pfam" id="PF01699"/>
    </source>
</evidence>
<dbReference type="Proteomes" id="UP001346149">
    <property type="component" value="Unassembled WGS sequence"/>
</dbReference>
<feature type="transmembrane region" description="Helical" evidence="12">
    <location>
        <begin position="478"/>
        <end position="501"/>
    </location>
</feature>
<comment type="caution">
    <text evidence="14">The sequence shown here is derived from an EMBL/GenBank/DDBJ whole genome shotgun (WGS) entry which is preliminary data.</text>
</comment>
<evidence type="ECO:0000256" key="2">
    <source>
        <dbReference type="ARBA" id="ARBA00022448"/>
    </source>
</evidence>
<dbReference type="Pfam" id="PF01699">
    <property type="entry name" value="Na_Ca_ex"/>
    <property type="match status" value="2"/>
</dbReference>
<gene>
    <name evidence="14" type="ORF">SAY86_010906</name>
</gene>
<feature type="transmembrane region" description="Helical" evidence="12">
    <location>
        <begin position="381"/>
        <end position="399"/>
    </location>
</feature>
<feature type="transmembrane region" description="Helical" evidence="12">
    <location>
        <begin position="434"/>
        <end position="457"/>
    </location>
</feature>
<evidence type="ECO:0000313" key="15">
    <source>
        <dbReference type="Proteomes" id="UP001346149"/>
    </source>
</evidence>
<sequence>MGNPTPTKVSLFLNLYFVIFLLLYLKTRLISQPGSSILVTGPSRAHIELLPVQDPQGCSTIHDLPDHKSKCSYVRSDPGCRHKGYINYLEIFYCTLGTWPFLGHAGLFLWLIVLFYLLGNTAADYFCPSLESLSKIMRLSPTIAGVTLLSLGNGAPDVFASIISFTRTGNGNVGLNSVLGGAFFVSSVVVGVISMSIGPRRIAVERRSFMRDLLFFLFTLLSLLLIVYMKWIGLLGSICFVSIYFIYVCTVSAMHLLQGSRRRKPNPIPVDQSYHDDMGIPLLGYIEEDEKSVDVLVDDGLHLQESWQGLDSSIKTSLVQLLQLLELPLQLPRRLTIPVGSEERWSKPYAVISITLAPVLLAALCNTQRDHVGFKDGSVTYLTSGLIGIVLGNIAYATTKGSDPPKTGRSLWLSAGFLMSVAWTYIIAEELLSLLISVGIVLGISSSVLGLTVLAWGNSLGDLIANTAMAVHGGPDGAQIAISGCYAGPMFNALIGLGLPLTFESWSKYPSQYEIPRDESVYEMLGFFIGSLLWALVVVPRNGMRPDRFLGVGLLAIYFCFLSLRLARTTGLLEVLR</sequence>
<keyword evidence="4" id="KW-0633">Potassium transport</keyword>
<evidence type="ECO:0000313" key="14">
    <source>
        <dbReference type="EMBL" id="KAK4787073.1"/>
    </source>
</evidence>
<evidence type="ECO:0000256" key="1">
    <source>
        <dbReference type="ARBA" id="ARBA00004141"/>
    </source>
</evidence>
<keyword evidence="10" id="KW-0739">Sodium transport</keyword>
<keyword evidence="3" id="KW-0050">Antiport</keyword>
<dbReference type="Gene3D" id="1.20.1420.30">
    <property type="entry name" value="NCX, central ion-binding region"/>
    <property type="match status" value="2"/>
</dbReference>
<evidence type="ECO:0000256" key="12">
    <source>
        <dbReference type="SAM" id="Phobius"/>
    </source>
</evidence>
<feature type="transmembrane region" description="Helical" evidence="12">
    <location>
        <begin position="177"/>
        <end position="197"/>
    </location>
</feature>
<evidence type="ECO:0000256" key="5">
    <source>
        <dbReference type="ARBA" id="ARBA00022692"/>
    </source>
</evidence>
<feature type="transmembrane region" description="Helical" evidence="12">
    <location>
        <begin position="411"/>
        <end position="428"/>
    </location>
</feature>
<keyword evidence="8" id="KW-0915">Sodium</keyword>
<keyword evidence="9 12" id="KW-0472">Membrane</keyword>
<dbReference type="PANTHER" id="PTHR12266">
    <property type="entry name" value="NA+/CA2+ K+ INDEPENDENT EXCHANGER"/>
    <property type="match status" value="1"/>
</dbReference>
<name>A0AAN7LUV7_TRANT</name>
<reference evidence="14 15" key="1">
    <citation type="journal article" date="2023" name="Hortic Res">
        <title>Pangenome of water caltrop reveals structural variations and asymmetric subgenome divergence after allopolyploidization.</title>
        <authorList>
            <person name="Zhang X."/>
            <person name="Chen Y."/>
            <person name="Wang L."/>
            <person name="Yuan Y."/>
            <person name="Fang M."/>
            <person name="Shi L."/>
            <person name="Lu R."/>
            <person name="Comes H.P."/>
            <person name="Ma Y."/>
            <person name="Chen Y."/>
            <person name="Huang G."/>
            <person name="Zhou Y."/>
            <person name="Zheng Z."/>
            <person name="Qiu Y."/>
        </authorList>
    </citation>
    <scope>NUCLEOTIDE SEQUENCE [LARGE SCALE GENOMIC DNA]</scope>
    <source>
        <strain evidence="14">F231</strain>
    </source>
</reference>
<dbReference type="GO" id="GO:0006813">
    <property type="term" value="P:potassium ion transport"/>
    <property type="evidence" value="ECO:0007669"/>
    <property type="project" value="UniProtKB-KW"/>
</dbReference>
<evidence type="ECO:0000256" key="6">
    <source>
        <dbReference type="ARBA" id="ARBA00022958"/>
    </source>
</evidence>
<keyword evidence="7 12" id="KW-1133">Transmembrane helix</keyword>
<dbReference type="InterPro" id="IPR044880">
    <property type="entry name" value="NCX_ion-bd_dom_sf"/>
</dbReference>
<protein>
    <recommendedName>
        <fullName evidence="13">Sodium/calcium exchanger membrane region domain-containing protein</fullName>
    </recommendedName>
</protein>
<keyword evidence="2" id="KW-0813">Transport</keyword>
<feature type="domain" description="Sodium/calcium exchanger membrane region" evidence="13">
    <location>
        <begin position="415"/>
        <end position="565"/>
    </location>
</feature>
<evidence type="ECO:0000256" key="4">
    <source>
        <dbReference type="ARBA" id="ARBA00022538"/>
    </source>
</evidence>
<evidence type="ECO:0000256" key="10">
    <source>
        <dbReference type="ARBA" id="ARBA00023201"/>
    </source>
</evidence>
<keyword evidence="5 12" id="KW-0812">Transmembrane</keyword>
<feature type="transmembrane region" description="Helical" evidence="12">
    <location>
        <begin position="209"/>
        <end position="228"/>
    </location>
</feature>
<feature type="transmembrane region" description="Helical" evidence="12">
    <location>
        <begin position="234"/>
        <end position="257"/>
    </location>
</feature>
<feature type="transmembrane region" description="Helical" evidence="12">
    <location>
        <begin position="139"/>
        <end position="165"/>
    </location>
</feature>
<evidence type="ECO:0000256" key="3">
    <source>
        <dbReference type="ARBA" id="ARBA00022449"/>
    </source>
</evidence>
<dbReference type="AlphaFoldDB" id="A0AAN7LUV7"/>
<evidence type="ECO:0000256" key="9">
    <source>
        <dbReference type="ARBA" id="ARBA00023136"/>
    </source>
</evidence>
<dbReference type="GO" id="GO:0016020">
    <property type="term" value="C:membrane"/>
    <property type="evidence" value="ECO:0007669"/>
    <property type="project" value="UniProtKB-SubCell"/>
</dbReference>
<feature type="transmembrane region" description="Helical" evidence="12">
    <location>
        <begin position="549"/>
        <end position="567"/>
    </location>
</feature>
<comment type="similarity">
    <text evidence="11">Belongs to the Ca(2+):cation antiporter (CaCA) (TC 2.A.19) family. Cation/calcium exchanger (CCX) subfamily.</text>
</comment>
<organism evidence="14 15">
    <name type="scientific">Trapa natans</name>
    <name type="common">Water chestnut</name>
    <dbReference type="NCBI Taxonomy" id="22666"/>
    <lineage>
        <taxon>Eukaryota</taxon>
        <taxon>Viridiplantae</taxon>
        <taxon>Streptophyta</taxon>
        <taxon>Embryophyta</taxon>
        <taxon>Tracheophyta</taxon>
        <taxon>Spermatophyta</taxon>
        <taxon>Magnoliopsida</taxon>
        <taxon>eudicotyledons</taxon>
        <taxon>Gunneridae</taxon>
        <taxon>Pentapetalae</taxon>
        <taxon>rosids</taxon>
        <taxon>malvids</taxon>
        <taxon>Myrtales</taxon>
        <taxon>Lythraceae</taxon>
        <taxon>Trapa</taxon>
    </lineage>
</organism>
<feature type="transmembrane region" description="Helical" evidence="12">
    <location>
        <begin position="6"/>
        <end position="25"/>
    </location>
</feature>
<accession>A0AAN7LUV7</accession>